<feature type="transmembrane region" description="Helical" evidence="1">
    <location>
        <begin position="12"/>
        <end position="33"/>
    </location>
</feature>
<keyword evidence="1" id="KW-0472">Membrane</keyword>
<feature type="transmembrane region" description="Helical" evidence="1">
    <location>
        <begin position="90"/>
        <end position="109"/>
    </location>
</feature>
<gene>
    <name evidence="2" type="ORF">DSM00_1633</name>
</gene>
<dbReference type="InterPro" id="IPR004891">
    <property type="entry name" value="Mercury-R_MerC"/>
</dbReference>
<reference evidence="2 3" key="1">
    <citation type="submission" date="2018-07" db="EMBL/GenBank/DDBJ databases">
        <title>Leeuwenhoekiella genomics.</title>
        <authorList>
            <person name="Tahon G."/>
            <person name="Willems A."/>
        </authorList>
    </citation>
    <scope>NUCLEOTIDE SEQUENCE [LARGE SCALE GENOMIC DNA]</scope>
    <source>
        <strain evidence="2 3">LMG 22550</strain>
    </source>
</reference>
<dbReference type="GO" id="GO:0016020">
    <property type="term" value="C:membrane"/>
    <property type="evidence" value="ECO:0007669"/>
    <property type="project" value="InterPro"/>
</dbReference>
<organism evidence="2 3">
    <name type="scientific">Leeuwenhoekiella aequorea</name>
    <dbReference type="NCBI Taxonomy" id="283736"/>
    <lineage>
        <taxon>Bacteria</taxon>
        <taxon>Pseudomonadati</taxon>
        <taxon>Bacteroidota</taxon>
        <taxon>Flavobacteriia</taxon>
        <taxon>Flavobacteriales</taxon>
        <taxon>Flavobacteriaceae</taxon>
        <taxon>Leeuwenhoekiella</taxon>
    </lineage>
</organism>
<sequence>MREKYYDLIGVYSAFLCLAHCILGPILFIVPLGISHSPLLDSFFLIVGLFPVYKVVRSKSPVFLKILLVFSFALIALSITLEALYHQESFLIFIGAMGVISSHLMNYNYKKHIL</sequence>
<keyword evidence="1" id="KW-1133">Transmembrane helix</keyword>
<dbReference type="Proteomes" id="UP000289238">
    <property type="component" value="Unassembled WGS sequence"/>
</dbReference>
<dbReference type="EMBL" id="QOVM01000003">
    <property type="protein sequence ID" value="RXG22534.1"/>
    <property type="molecule type" value="Genomic_DNA"/>
</dbReference>
<accession>A0A4Q0P773</accession>
<dbReference type="OrthoDB" id="1274419at2"/>
<dbReference type="Pfam" id="PF03203">
    <property type="entry name" value="MerC"/>
    <property type="match status" value="1"/>
</dbReference>
<keyword evidence="1" id="KW-0812">Transmembrane</keyword>
<proteinExistence type="predicted"/>
<feature type="transmembrane region" description="Helical" evidence="1">
    <location>
        <begin position="63"/>
        <end position="84"/>
    </location>
</feature>
<dbReference type="GO" id="GO:0015097">
    <property type="term" value="F:mercury ion transmembrane transporter activity"/>
    <property type="evidence" value="ECO:0007669"/>
    <property type="project" value="InterPro"/>
</dbReference>
<feature type="transmembrane region" description="Helical" evidence="1">
    <location>
        <begin position="39"/>
        <end position="56"/>
    </location>
</feature>
<evidence type="ECO:0000313" key="2">
    <source>
        <dbReference type="EMBL" id="RXG22534.1"/>
    </source>
</evidence>
<protein>
    <submittedName>
        <fullName evidence="2">MerC mercury resistance protein</fullName>
    </submittedName>
</protein>
<evidence type="ECO:0000313" key="3">
    <source>
        <dbReference type="Proteomes" id="UP000289238"/>
    </source>
</evidence>
<dbReference type="AlphaFoldDB" id="A0A4Q0P773"/>
<name>A0A4Q0P773_9FLAO</name>
<comment type="caution">
    <text evidence="2">The sequence shown here is derived from an EMBL/GenBank/DDBJ whole genome shotgun (WGS) entry which is preliminary data.</text>
</comment>
<dbReference type="RefSeq" id="WP_128757524.1">
    <property type="nucleotide sequence ID" value="NZ_QOVM01000003.1"/>
</dbReference>
<evidence type="ECO:0000256" key="1">
    <source>
        <dbReference type="SAM" id="Phobius"/>
    </source>
</evidence>
<keyword evidence="3" id="KW-1185">Reference proteome</keyword>